<comment type="caution">
    <text evidence="11">The sequence shown here is derived from an EMBL/GenBank/DDBJ whole genome shotgun (WGS) entry which is preliminary data.</text>
</comment>
<dbReference type="PRINTS" id="PR00781">
    <property type="entry name" value="LIPOSIGPTASE"/>
</dbReference>
<protein>
    <recommendedName>
        <fullName evidence="9">Lipoprotein signal peptidase</fullName>
        <ecNumber evidence="9">3.4.23.36</ecNumber>
    </recommendedName>
    <alternativeName>
        <fullName evidence="9">Prolipoprotein signal peptidase</fullName>
    </alternativeName>
    <alternativeName>
        <fullName evidence="9">Signal peptidase II</fullName>
        <shortName evidence="9">SPase II</shortName>
    </alternativeName>
</protein>
<comment type="caution">
    <text evidence="9">Lacks conserved residue(s) required for the propagation of feature annotation.</text>
</comment>
<feature type="transmembrane region" description="Helical" evidence="9">
    <location>
        <begin position="125"/>
        <end position="145"/>
    </location>
</feature>
<evidence type="ECO:0000256" key="10">
    <source>
        <dbReference type="RuleBase" id="RU004181"/>
    </source>
</evidence>
<dbReference type="PANTHER" id="PTHR33695">
    <property type="entry name" value="LIPOPROTEIN SIGNAL PEPTIDASE"/>
    <property type="match status" value="1"/>
</dbReference>
<evidence type="ECO:0000256" key="8">
    <source>
        <dbReference type="ARBA" id="ARBA00023136"/>
    </source>
</evidence>
<evidence type="ECO:0000256" key="5">
    <source>
        <dbReference type="ARBA" id="ARBA00022750"/>
    </source>
</evidence>
<dbReference type="EC" id="3.4.23.36" evidence="9"/>
<dbReference type="OrthoDB" id="9810259at2"/>
<dbReference type="RefSeq" id="WP_109766781.1">
    <property type="nucleotide sequence ID" value="NZ_CP159474.1"/>
</dbReference>
<dbReference type="Pfam" id="PF01252">
    <property type="entry name" value="Peptidase_A8"/>
    <property type="match status" value="1"/>
</dbReference>
<dbReference type="GO" id="GO:0004190">
    <property type="term" value="F:aspartic-type endopeptidase activity"/>
    <property type="evidence" value="ECO:0007669"/>
    <property type="project" value="UniProtKB-UniRule"/>
</dbReference>
<keyword evidence="5 9" id="KW-0064">Aspartyl protease</keyword>
<keyword evidence="7 9" id="KW-1133">Transmembrane helix</keyword>
<dbReference type="PANTHER" id="PTHR33695:SF1">
    <property type="entry name" value="LIPOPROTEIN SIGNAL PEPTIDASE"/>
    <property type="match status" value="1"/>
</dbReference>
<dbReference type="AlphaFoldDB" id="A0A3A8AF79"/>
<evidence type="ECO:0000256" key="7">
    <source>
        <dbReference type="ARBA" id="ARBA00022989"/>
    </source>
</evidence>
<evidence type="ECO:0000256" key="4">
    <source>
        <dbReference type="ARBA" id="ARBA00022692"/>
    </source>
</evidence>
<evidence type="ECO:0000313" key="12">
    <source>
        <dbReference type="Proteomes" id="UP000246132"/>
    </source>
</evidence>
<evidence type="ECO:0000256" key="9">
    <source>
        <dbReference type="HAMAP-Rule" id="MF_00161"/>
    </source>
</evidence>
<keyword evidence="2 9" id="KW-1003">Cell membrane</keyword>
<dbReference type="GO" id="GO:0006508">
    <property type="term" value="P:proteolysis"/>
    <property type="evidence" value="ECO:0007669"/>
    <property type="project" value="UniProtKB-KW"/>
</dbReference>
<dbReference type="GO" id="GO:0005886">
    <property type="term" value="C:plasma membrane"/>
    <property type="evidence" value="ECO:0007669"/>
    <property type="project" value="UniProtKB-SubCell"/>
</dbReference>
<keyword evidence="8 9" id="KW-0472">Membrane</keyword>
<dbReference type="Proteomes" id="UP000246132">
    <property type="component" value="Unassembled WGS sequence"/>
</dbReference>
<proteinExistence type="inferred from homology"/>
<feature type="active site" evidence="9">
    <location>
        <position position="115"/>
    </location>
</feature>
<comment type="pathway">
    <text evidence="9">Protein modification; lipoprotein biosynthesis (signal peptide cleavage).</text>
</comment>
<keyword evidence="4 9" id="KW-0812">Transmembrane</keyword>
<keyword evidence="12" id="KW-1185">Reference proteome</keyword>
<sequence>MKRISTALLTVGAMVAVDQAIKIGVEQAMDYHERIDLLPFFALFLTHNPGIAFSMLSGWGAGPLIVLSLAVTGFVSWLWVSSPADRIVAHFGFALIIGGAIGNLIDRSLYGYVIDYFLFHTPGWSFAIFNLADAAITVGAGLVILDEVLLWRSTRKAD</sequence>
<gene>
    <name evidence="9" type="primary">lspA</name>
    <name evidence="11" type="ORF">DEM25_000875</name>
</gene>
<dbReference type="NCBIfam" id="TIGR00077">
    <property type="entry name" value="lspA"/>
    <property type="match status" value="1"/>
</dbReference>
<evidence type="ECO:0000256" key="3">
    <source>
        <dbReference type="ARBA" id="ARBA00022670"/>
    </source>
</evidence>
<dbReference type="InterPro" id="IPR001872">
    <property type="entry name" value="Peptidase_A8"/>
</dbReference>
<keyword evidence="6 9" id="KW-0378">Hydrolase</keyword>
<evidence type="ECO:0000313" key="11">
    <source>
        <dbReference type="EMBL" id="RKF08576.1"/>
    </source>
</evidence>
<comment type="similarity">
    <text evidence="1 9 10">Belongs to the peptidase A8 family.</text>
</comment>
<comment type="subcellular location">
    <subcellularLocation>
        <location evidence="9">Cell membrane</location>
        <topology evidence="9">Multi-pass membrane protein</topology>
    </subcellularLocation>
</comment>
<reference evidence="11 12" key="1">
    <citation type="journal article" date="2018" name="Int. J. Syst. Bacteriol.">
        <title>Oceaniradius stylonemae gen. nov., sp. nov., isolated from a red alga, Stylonema cornu-cervi.</title>
        <authorList>
            <person name="Jeong S."/>
        </authorList>
    </citation>
    <scope>NUCLEOTIDE SEQUENCE [LARGE SCALE GENOMIC DNA]</scope>
    <source>
        <strain evidence="11 12">StC1</strain>
    </source>
</reference>
<feature type="active site" evidence="9">
    <location>
        <position position="133"/>
    </location>
</feature>
<feature type="transmembrane region" description="Helical" evidence="9">
    <location>
        <begin position="59"/>
        <end position="80"/>
    </location>
</feature>
<evidence type="ECO:0000256" key="1">
    <source>
        <dbReference type="ARBA" id="ARBA00006139"/>
    </source>
</evidence>
<keyword evidence="3 9" id="KW-0645">Protease</keyword>
<dbReference type="EMBL" id="QFWV02000001">
    <property type="protein sequence ID" value="RKF08576.1"/>
    <property type="molecule type" value="Genomic_DNA"/>
</dbReference>
<accession>A0A3A8AF79</accession>
<evidence type="ECO:0000256" key="2">
    <source>
        <dbReference type="ARBA" id="ARBA00022475"/>
    </source>
</evidence>
<evidence type="ECO:0000256" key="6">
    <source>
        <dbReference type="ARBA" id="ARBA00022801"/>
    </source>
</evidence>
<name>A0A3A8AF79_9HYPH</name>
<comment type="catalytic activity">
    <reaction evidence="9">
        <text>Release of signal peptides from bacterial membrane prolipoproteins. Hydrolyzes -Xaa-Yaa-Zaa-|-(S,diacylglyceryl)Cys-, in which Xaa is hydrophobic (preferably Leu), and Yaa (Ala or Ser) and Zaa (Gly or Ala) have small, neutral side chains.</text>
        <dbReference type="EC" id="3.4.23.36"/>
    </reaction>
</comment>
<comment type="function">
    <text evidence="9">This protein specifically catalyzes the removal of signal peptides from prolipoproteins.</text>
</comment>
<dbReference type="UniPathway" id="UPA00665"/>
<organism evidence="11 12">
    <name type="scientific">Oceaniradius stylonematis</name>
    <dbReference type="NCBI Taxonomy" id="2184161"/>
    <lineage>
        <taxon>Bacteria</taxon>
        <taxon>Pseudomonadati</taxon>
        <taxon>Pseudomonadota</taxon>
        <taxon>Alphaproteobacteria</taxon>
        <taxon>Hyphomicrobiales</taxon>
        <taxon>Ahrensiaceae</taxon>
        <taxon>Oceaniradius</taxon>
    </lineage>
</organism>
<feature type="transmembrane region" description="Helical" evidence="9">
    <location>
        <begin position="87"/>
        <end position="105"/>
    </location>
</feature>
<dbReference type="HAMAP" id="MF_00161">
    <property type="entry name" value="LspA"/>
    <property type="match status" value="1"/>
</dbReference>